<reference evidence="1" key="1">
    <citation type="submission" date="2022-07" db="EMBL/GenBank/DDBJ databases">
        <authorList>
            <person name="Macas J."/>
            <person name="Novak P."/>
            <person name="Neumann P."/>
        </authorList>
    </citation>
    <scope>NUCLEOTIDE SEQUENCE</scope>
</reference>
<protein>
    <submittedName>
        <fullName evidence="1">Uncharacterized protein</fullName>
    </submittedName>
</protein>
<evidence type="ECO:0000313" key="2">
    <source>
        <dbReference type="Proteomes" id="UP001152523"/>
    </source>
</evidence>
<keyword evidence="2" id="KW-1185">Reference proteome</keyword>
<dbReference type="AlphaFoldDB" id="A0AAV0F668"/>
<evidence type="ECO:0000313" key="1">
    <source>
        <dbReference type="EMBL" id="CAH9130995.1"/>
    </source>
</evidence>
<name>A0AAV0F668_9ASTE</name>
<proteinExistence type="predicted"/>
<gene>
    <name evidence="1" type="ORF">CEPIT_LOCUS31074</name>
</gene>
<organism evidence="1 2">
    <name type="scientific">Cuscuta epithymum</name>
    <dbReference type="NCBI Taxonomy" id="186058"/>
    <lineage>
        <taxon>Eukaryota</taxon>
        <taxon>Viridiplantae</taxon>
        <taxon>Streptophyta</taxon>
        <taxon>Embryophyta</taxon>
        <taxon>Tracheophyta</taxon>
        <taxon>Spermatophyta</taxon>
        <taxon>Magnoliopsida</taxon>
        <taxon>eudicotyledons</taxon>
        <taxon>Gunneridae</taxon>
        <taxon>Pentapetalae</taxon>
        <taxon>asterids</taxon>
        <taxon>lamiids</taxon>
        <taxon>Solanales</taxon>
        <taxon>Convolvulaceae</taxon>
        <taxon>Cuscuteae</taxon>
        <taxon>Cuscuta</taxon>
        <taxon>Cuscuta subgen. Cuscuta</taxon>
    </lineage>
</organism>
<comment type="caution">
    <text evidence="1">The sequence shown here is derived from an EMBL/GenBank/DDBJ whole genome shotgun (WGS) entry which is preliminary data.</text>
</comment>
<accession>A0AAV0F668</accession>
<dbReference type="Proteomes" id="UP001152523">
    <property type="component" value="Unassembled WGS sequence"/>
</dbReference>
<dbReference type="EMBL" id="CAMAPF010000964">
    <property type="protein sequence ID" value="CAH9130995.1"/>
    <property type="molecule type" value="Genomic_DNA"/>
</dbReference>
<sequence length="122" mass="13913">MILFCVVAEDMLGEQSTAPSVSPFLPDKLQAYTISGNEGSLRSTLFPFSETAPHDYFLPDVDEEVDEVKRNLFFPPHLASLPVPVKESTREIEGKWFSTTYRLRNPMLQLHKAWFSDCCLQD</sequence>